<dbReference type="PANTHER" id="PTHR33406:SF13">
    <property type="entry name" value="MEMBRANE PROTEIN YDFJ"/>
    <property type="match status" value="1"/>
</dbReference>
<feature type="transmembrane region" description="Helical" evidence="6">
    <location>
        <begin position="680"/>
        <end position="702"/>
    </location>
</feature>
<reference evidence="8 9" key="1">
    <citation type="submission" date="2023-02" db="EMBL/GenBank/DDBJ databases">
        <title>Genome sequence of Sphingobacterium sp. KACC 22765.</title>
        <authorList>
            <person name="Kim S."/>
            <person name="Heo J."/>
            <person name="Kwon S.-W."/>
        </authorList>
    </citation>
    <scope>NUCLEOTIDE SEQUENCE [LARGE SCALE GENOMIC DNA]</scope>
    <source>
        <strain evidence="8 9">KACC 22765</strain>
    </source>
</reference>
<evidence type="ECO:0000256" key="5">
    <source>
        <dbReference type="ARBA" id="ARBA00023136"/>
    </source>
</evidence>
<dbReference type="RefSeq" id="WP_274267214.1">
    <property type="nucleotide sequence ID" value="NZ_CP117880.1"/>
</dbReference>
<feature type="transmembrane region" description="Helical" evidence="6">
    <location>
        <begin position="773"/>
        <end position="797"/>
    </location>
</feature>
<feature type="transmembrane region" description="Helical" evidence="6">
    <location>
        <begin position="268"/>
        <end position="287"/>
    </location>
</feature>
<dbReference type="Gene3D" id="1.20.1640.10">
    <property type="entry name" value="Multidrug efflux transporter AcrB transmembrane domain"/>
    <property type="match status" value="2"/>
</dbReference>
<evidence type="ECO:0000256" key="1">
    <source>
        <dbReference type="ARBA" id="ARBA00004651"/>
    </source>
</evidence>
<evidence type="ECO:0000256" key="4">
    <source>
        <dbReference type="ARBA" id="ARBA00022989"/>
    </source>
</evidence>
<dbReference type="Pfam" id="PF03176">
    <property type="entry name" value="MMPL"/>
    <property type="match status" value="1"/>
</dbReference>
<evidence type="ECO:0000256" key="3">
    <source>
        <dbReference type="ARBA" id="ARBA00022692"/>
    </source>
</evidence>
<keyword evidence="2" id="KW-1003">Cell membrane</keyword>
<evidence type="ECO:0000256" key="6">
    <source>
        <dbReference type="SAM" id="Phobius"/>
    </source>
</evidence>
<dbReference type="SUPFAM" id="SSF69593">
    <property type="entry name" value="Glycerol-3-phosphate (1)-acyltransferase"/>
    <property type="match status" value="1"/>
</dbReference>
<sequence>MEALFYHIYCLVQRRKIFFLAVALLFLATCTWIASKIRFEEDITQVIPVNEDPDELTRALKQVNFADKITVRFTKEASGNTALLVDMASQFVDSLASDSLYVRAISGKIDQEAMEQTYDFVYQHLPLVLDSALYRKLDTLLSPAAIAERVRQNYNALLSPTGFVVARYMQQDPLGLGLLGLEKIRKQGLGDNFILMDGFIATKDSSQILLFVDPVFQGADTDHNIRFVDHLEQLRNRLQSQFKAGASIAYYGSAFIAVANAKQIKTDILTTVLVSMSVLMLLLIFFYKRAYIPILVFIPTVFAVLFALACLYLYKPVISAISLSIGAVLLGITIDYTLHVLTHFKKSADVRALYQELTRPLLMSGATNAVAFLCLLFVHSKALIDLGIFASICIFSSSVFTLLIIPHLYKPKREIRYNSLIDRLAAFPFERSKLLIGLCLLLLLLSFFTSGRVGYNNNLADLNFIPAEQRQVEAELDALMNTSAKSLYLVATGSDFETVAKKVDHLNRSLASAQQRGWIKSYTGMTAVPLSATAQRQKIREWNAFWQMRSKEKVIADLQSAGGMFGFSSETHMDFYRLLQKDHQPMSVAELKQQNILGYADFAAEKDGFYTLSTLVKLDESQRITFLDALKKTDDVLVIDRQNLNEHFLGQLRNDFNRLVGYSFFAVLLILWIFFRRIELVLLSAIPIALTGLITTGLMGLFGLEFNIFSAIVCTLVFGHGVDFSIFMTAALQKQYSTGRDELQTYRTSILLAVLTTVLAIGALIFAKHPALLSIASVSLIGVFAAVIVTFVFYPILFRFFISDRAKQGKSPFTIRILLFSILFFVYYGLGCVILSFFCRTLLLLIPIGKARRERVFRKMMASFMKSVLYLHPYTSNKTYNPYHETFEKPAIIIANHSSFLDTLSLGMLVPRAIFLVNDWVWNSPIFGRAVKALGFYPVSQGLEGGVDFLREKMQQGYSLIVFPEGTRSYDNVVKRFHKGAFYLAEQFDADIVPIYLLGNGDVLPKGDILIFGGALSPVIGKRMAPGEWLQGRNYAAGTKEVTKYFRQQYRRWRLEIEGRDYFRNKLLLAYYFKDEEILQAVKRDFKNFAAYYDELNRLLGEQVKITHLSESYGQFDYLLSLQNGYRKVRGIIADEEKRSVAESIYWSRWRDVSFSDQIDTEGGILLIHPAYTRLADWQDSLHIFQEIYTFKEEPLLQNSGWKATVLSACVIRYEKREVRSRQI</sequence>
<comment type="subcellular location">
    <subcellularLocation>
        <location evidence="1">Cell membrane</location>
        <topology evidence="1">Multi-pass membrane protein</topology>
    </subcellularLocation>
</comment>
<feature type="transmembrane region" description="Helical" evidence="6">
    <location>
        <begin position="708"/>
        <end position="728"/>
    </location>
</feature>
<feature type="transmembrane region" description="Helical" evidence="6">
    <location>
        <begin position="294"/>
        <end position="314"/>
    </location>
</feature>
<accession>A0ABY7WFT5</accession>
<keyword evidence="8" id="KW-0808">Transferase</keyword>
<dbReference type="InterPro" id="IPR050545">
    <property type="entry name" value="Mycobact_MmpL"/>
</dbReference>
<dbReference type="PANTHER" id="PTHR33406">
    <property type="entry name" value="MEMBRANE PROTEIN MJ1562-RELATED"/>
    <property type="match status" value="1"/>
</dbReference>
<feature type="transmembrane region" description="Helical" evidence="6">
    <location>
        <begin position="749"/>
        <end position="767"/>
    </location>
</feature>
<organism evidence="8 9">
    <name type="scientific">Sphingobacterium oryzagri</name>
    <dbReference type="NCBI Taxonomy" id="3025669"/>
    <lineage>
        <taxon>Bacteria</taxon>
        <taxon>Pseudomonadati</taxon>
        <taxon>Bacteroidota</taxon>
        <taxon>Sphingobacteriia</taxon>
        <taxon>Sphingobacteriales</taxon>
        <taxon>Sphingobacteriaceae</taxon>
        <taxon>Sphingobacterium</taxon>
    </lineage>
</organism>
<name>A0ABY7WFT5_9SPHI</name>
<protein>
    <submittedName>
        <fullName evidence="8">1-acyl-sn-glycerol-3-phosphate acyltransferase</fullName>
    </submittedName>
</protein>
<keyword evidence="3 6" id="KW-0812">Transmembrane</keyword>
<dbReference type="EMBL" id="CP117880">
    <property type="protein sequence ID" value="WDF68481.1"/>
    <property type="molecule type" value="Genomic_DNA"/>
</dbReference>
<evidence type="ECO:0000259" key="7">
    <source>
        <dbReference type="SMART" id="SM00563"/>
    </source>
</evidence>
<feature type="transmembrane region" description="Helical" evidence="6">
    <location>
        <begin position="320"/>
        <end position="341"/>
    </location>
</feature>
<dbReference type="CDD" id="cd07989">
    <property type="entry name" value="LPLAT_AGPAT-like"/>
    <property type="match status" value="1"/>
</dbReference>
<keyword evidence="8" id="KW-0012">Acyltransferase</keyword>
<gene>
    <name evidence="8" type="ORF">PQ465_19570</name>
</gene>
<evidence type="ECO:0000313" key="9">
    <source>
        <dbReference type="Proteomes" id="UP001221558"/>
    </source>
</evidence>
<dbReference type="Pfam" id="PF01553">
    <property type="entry name" value="Acyltransferase"/>
    <property type="match status" value="1"/>
</dbReference>
<feature type="transmembrane region" description="Helical" evidence="6">
    <location>
        <begin position="386"/>
        <end position="409"/>
    </location>
</feature>
<feature type="transmembrane region" description="Helical" evidence="6">
    <location>
        <begin position="17"/>
        <end position="35"/>
    </location>
</feature>
<proteinExistence type="predicted"/>
<feature type="transmembrane region" description="Helical" evidence="6">
    <location>
        <begin position="361"/>
        <end position="380"/>
    </location>
</feature>
<feature type="domain" description="Phospholipid/glycerol acyltransferase" evidence="7">
    <location>
        <begin position="891"/>
        <end position="1000"/>
    </location>
</feature>
<feature type="transmembrane region" description="Helical" evidence="6">
    <location>
        <begin position="817"/>
        <end position="838"/>
    </location>
</feature>
<dbReference type="InterPro" id="IPR004869">
    <property type="entry name" value="MMPL_dom"/>
</dbReference>
<evidence type="ECO:0000256" key="2">
    <source>
        <dbReference type="ARBA" id="ARBA00022475"/>
    </source>
</evidence>
<feature type="transmembrane region" description="Helical" evidence="6">
    <location>
        <begin position="659"/>
        <end position="675"/>
    </location>
</feature>
<dbReference type="GO" id="GO:0016746">
    <property type="term" value="F:acyltransferase activity"/>
    <property type="evidence" value="ECO:0007669"/>
    <property type="project" value="UniProtKB-KW"/>
</dbReference>
<dbReference type="InterPro" id="IPR002123">
    <property type="entry name" value="Plipid/glycerol_acylTrfase"/>
</dbReference>
<dbReference type="Proteomes" id="UP001221558">
    <property type="component" value="Chromosome"/>
</dbReference>
<evidence type="ECO:0000313" key="8">
    <source>
        <dbReference type="EMBL" id="WDF68481.1"/>
    </source>
</evidence>
<dbReference type="SUPFAM" id="SSF82866">
    <property type="entry name" value="Multidrug efflux transporter AcrB transmembrane domain"/>
    <property type="match status" value="2"/>
</dbReference>
<keyword evidence="4 6" id="KW-1133">Transmembrane helix</keyword>
<keyword evidence="9" id="KW-1185">Reference proteome</keyword>
<dbReference type="SMART" id="SM00563">
    <property type="entry name" value="PlsC"/>
    <property type="match status" value="1"/>
</dbReference>
<keyword evidence="5 6" id="KW-0472">Membrane</keyword>